<evidence type="ECO:0000313" key="1">
    <source>
        <dbReference type="EMBL" id="KAJ1352184.1"/>
    </source>
</evidence>
<dbReference type="Proteomes" id="UP001196413">
    <property type="component" value="Unassembled WGS sequence"/>
</dbReference>
<dbReference type="AlphaFoldDB" id="A0AAD5MWQ9"/>
<sequence length="89" mass="10478">MTSFHRASEGCISVPHPDFVRTHFRFESWQLCDNCEEHQEEAEGCKDSDSLNLRSGNDSHTYTYRTRHARRRTGQFQQTSVMSHVTIRF</sequence>
<comment type="caution">
    <text evidence="1">The sequence shown here is derived from an EMBL/GenBank/DDBJ whole genome shotgun (WGS) entry which is preliminary data.</text>
</comment>
<proteinExistence type="predicted"/>
<accession>A0AAD5MWQ9</accession>
<keyword evidence="2" id="KW-1185">Reference proteome</keyword>
<protein>
    <submittedName>
        <fullName evidence="1">Uncharacterized protein</fullName>
    </submittedName>
</protein>
<organism evidence="1 2">
    <name type="scientific">Parelaphostrongylus tenuis</name>
    <name type="common">Meningeal worm</name>
    <dbReference type="NCBI Taxonomy" id="148309"/>
    <lineage>
        <taxon>Eukaryota</taxon>
        <taxon>Metazoa</taxon>
        <taxon>Ecdysozoa</taxon>
        <taxon>Nematoda</taxon>
        <taxon>Chromadorea</taxon>
        <taxon>Rhabditida</taxon>
        <taxon>Rhabditina</taxon>
        <taxon>Rhabditomorpha</taxon>
        <taxon>Strongyloidea</taxon>
        <taxon>Metastrongylidae</taxon>
        <taxon>Parelaphostrongylus</taxon>
    </lineage>
</organism>
<dbReference type="EMBL" id="JAHQIW010001321">
    <property type="protein sequence ID" value="KAJ1352184.1"/>
    <property type="molecule type" value="Genomic_DNA"/>
</dbReference>
<gene>
    <name evidence="1" type="ORF">KIN20_008385</name>
</gene>
<evidence type="ECO:0000313" key="2">
    <source>
        <dbReference type="Proteomes" id="UP001196413"/>
    </source>
</evidence>
<name>A0AAD5MWQ9_PARTN</name>
<reference evidence="1" key="1">
    <citation type="submission" date="2021-06" db="EMBL/GenBank/DDBJ databases">
        <title>Parelaphostrongylus tenuis whole genome reference sequence.</title>
        <authorList>
            <person name="Garwood T.J."/>
            <person name="Larsen P.A."/>
            <person name="Fountain-Jones N.M."/>
            <person name="Garbe J.R."/>
            <person name="Macchietto M.G."/>
            <person name="Kania S.A."/>
            <person name="Gerhold R.W."/>
            <person name="Richards J.E."/>
            <person name="Wolf T.M."/>
        </authorList>
    </citation>
    <scope>NUCLEOTIDE SEQUENCE</scope>
    <source>
        <strain evidence="1">MNPRO001-30</strain>
        <tissue evidence="1">Meninges</tissue>
    </source>
</reference>